<feature type="region of interest" description="Disordered" evidence="1">
    <location>
        <begin position="135"/>
        <end position="235"/>
    </location>
</feature>
<feature type="region of interest" description="Disordered" evidence="1">
    <location>
        <begin position="328"/>
        <end position="352"/>
    </location>
</feature>
<dbReference type="Pfam" id="PF13413">
    <property type="entry name" value="HTH_25"/>
    <property type="match status" value="1"/>
</dbReference>
<protein>
    <submittedName>
        <fullName evidence="4">Helix-turn-helix domain-containing protein</fullName>
    </submittedName>
</protein>
<dbReference type="EMBL" id="JBHIRY010000003">
    <property type="protein sequence ID" value="MFB5759658.1"/>
    <property type="molecule type" value="Genomic_DNA"/>
</dbReference>
<dbReference type="InterPro" id="IPR050400">
    <property type="entry name" value="Bact_Cytoskel_RodZ"/>
</dbReference>
<dbReference type="Gene3D" id="1.10.260.40">
    <property type="entry name" value="lambda repressor-like DNA-binding domains"/>
    <property type="match status" value="1"/>
</dbReference>
<dbReference type="Proteomes" id="UP001580430">
    <property type="component" value="Unassembled WGS sequence"/>
</dbReference>
<dbReference type="SUPFAM" id="SSF47413">
    <property type="entry name" value="lambda repressor-like DNA-binding domains"/>
    <property type="match status" value="1"/>
</dbReference>
<evidence type="ECO:0000256" key="1">
    <source>
        <dbReference type="SAM" id="MobiDB-lite"/>
    </source>
</evidence>
<keyword evidence="2" id="KW-1133">Transmembrane helix</keyword>
<dbReference type="InterPro" id="IPR025194">
    <property type="entry name" value="RodZ-like_C"/>
</dbReference>
<comment type="caution">
    <text evidence="4">The sequence shown here is derived from an EMBL/GenBank/DDBJ whole genome shotgun (WGS) entry which is preliminary data.</text>
</comment>
<feature type="compositionally biased region" description="Gly residues" evidence="1">
    <location>
        <begin position="152"/>
        <end position="162"/>
    </location>
</feature>
<name>A0ABV5BXE1_9BACL</name>
<dbReference type="SMART" id="SM00530">
    <property type="entry name" value="HTH_XRE"/>
    <property type="match status" value="1"/>
</dbReference>
<accession>A0ABV5BXE1</accession>
<keyword evidence="2" id="KW-0812">Transmembrane</keyword>
<dbReference type="InterPro" id="IPR010982">
    <property type="entry name" value="Lambda_DNA-bd_dom_sf"/>
</dbReference>
<proteinExistence type="predicted"/>
<dbReference type="PANTHER" id="PTHR34475:SF1">
    <property type="entry name" value="CYTOSKELETON PROTEIN RODZ"/>
    <property type="match status" value="1"/>
</dbReference>
<sequence length="352" mass="36890">MSELGQQLREARLQKGLSLDDVQDMTKIRKRYLEAIEAGDYKVLPGTFYVRAFIKTYAETVGLNADEILEGHKKDVPAQEQEATMEPVIQKRAARASGERNMKWMSSALMWLFPILILGLIYVYIANRGNDSIPPNDVAQNNNQSQTTPPATGGGKETGGQETGNQGETPPADGADNNDTSAPPQAETGTTNGETGGGGLTDGQGETPPDNTGTEQSGTDEGTGTTEGVTVTEDGKAGKTTIFGVSSANGGPVKVEIQATGTSWLEVYRGENSSGEKLQYGMTEAGQNYSFDFDERGLYIKSGAASATSITVGGQPVSDGKATTRIRLVPGSTGTAGANSTANDSETNSAGE</sequence>
<feature type="domain" description="HTH cro/C1-type" evidence="3">
    <location>
        <begin position="7"/>
        <end position="63"/>
    </location>
</feature>
<feature type="compositionally biased region" description="Polar residues" evidence="1">
    <location>
        <begin position="332"/>
        <end position="352"/>
    </location>
</feature>
<dbReference type="Pfam" id="PF13464">
    <property type="entry name" value="RodZ_C"/>
    <property type="match status" value="1"/>
</dbReference>
<dbReference type="InterPro" id="IPR001387">
    <property type="entry name" value="Cro/C1-type_HTH"/>
</dbReference>
<evidence type="ECO:0000256" key="2">
    <source>
        <dbReference type="SAM" id="Phobius"/>
    </source>
</evidence>
<dbReference type="CDD" id="cd00093">
    <property type="entry name" value="HTH_XRE"/>
    <property type="match status" value="1"/>
</dbReference>
<feature type="transmembrane region" description="Helical" evidence="2">
    <location>
        <begin position="104"/>
        <end position="125"/>
    </location>
</feature>
<evidence type="ECO:0000313" key="4">
    <source>
        <dbReference type="EMBL" id="MFB5759658.1"/>
    </source>
</evidence>
<organism evidence="4 5">
    <name type="scientific">Paenibacillus medicaginis</name>
    <dbReference type="NCBI Taxonomy" id="1470560"/>
    <lineage>
        <taxon>Bacteria</taxon>
        <taxon>Bacillati</taxon>
        <taxon>Bacillota</taxon>
        <taxon>Bacilli</taxon>
        <taxon>Bacillales</taxon>
        <taxon>Paenibacillaceae</taxon>
        <taxon>Paenibacillus</taxon>
    </lineage>
</organism>
<feature type="compositionally biased region" description="Low complexity" evidence="1">
    <location>
        <begin position="203"/>
        <end position="232"/>
    </location>
</feature>
<evidence type="ECO:0000259" key="3">
    <source>
        <dbReference type="SMART" id="SM00530"/>
    </source>
</evidence>
<evidence type="ECO:0000313" key="5">
    <source>
        <dbReference type="Proteomes" id="UP001580430"/>
    </source>
</evidence>
<keyword evidence="5" id="KW-1185">Reference proteome</keyword>
<reference evidence="4 5" key="1">
    <citation type="submission" date="2024-09" db="EMBL/GenBank/DDBJ databases">
        <title>Paenibacillus zeirhizospherea sp. nov., isolated from surface of the maize (Zea mays) roots in a horticulture field, Hungary.</title>
        <authorList>
            <person name="Marton D."/>
            <person name="Farkas M."/>
            <person name="Bedics A."/>
            <person name="Toth E."/>
            <person name="Tancsics A."/>
            <person name="Boka K."/>
            <person name="Marati G."/>
            <person name="Kriszt B."/>
            <person name="Cserhati M."/>
        </authorList>
    </citation>
    <scope>NUCLEOTIDE SEQUENCE [LARGE SCALE GENOMIC DNA]</scope>
    <source>
        <strain evidence="4 5">JCM 18446</strain>
    </source>
</reference>
<dbReference type="PANTHER" id="PTHR34475">
    <property type="match status" value="1"/>
</dbReference>
<gene>
    <name evidence="4" type="ORF">ACE5LO_04560</name>
</gene>
<dbReference type="RefSeq" id="WP_375518872.1">
    <property type="nucleotide sequence ID" value="NZ_JBHIRY010000003.1"/>
</dbReference>
<keyword evidence="2" id="KW-0472">Membrane</keyword>